<dbReference type="EC" id="2.4.2.19" evidence="5"/>
<evidence type="ECO:0000256" key="1">
    <source>
        <dbReference type="ARBA" id="ARBA00003237"/>
    </source>
</evidence>
<feature type="binding site" evidence="14">
    <location>
        <position position="217"/>
    </location>
    <ligand>
        <name>substrate</name>
    </ligand>
</feature>
<comment type="similarity">
    <text evidence="3 13">Belongs to the NadC/ModD family.</text>
</comment>
<evidence type="ECO:0000256" key="6">
    <source>
        <dbReference type="ARBA" id="ARBA00020990"/>
    </source>
</evidence>
<evidence type="ECO:0000256" key="13">
    <source>
        <dbReference type="PIRNR" id="PIRNR006250"/>
    </source>
</evidence>
<evidence type="ECO:0000256" key="5">
    <source>
        <dbReference type="ARBA" id="ARBA00011944"/>
    </source>
</evidence>
<comment type="pathway">
    <text evidence="2">Cofactor biosynthesis; NAD(+) biosynthesis; nicotinate D-ribonucleotide from quinolinate: step 1/1.</text>
</comment>
<dbReference type="CDD" id="cd01572">
    <property type="entry name" value="QPRTase"/>
    <property type="match status" value="1"/>
</dbReference>
<keyword evidence="7" id="KW-0662">Pyridine nucleotide biosynthesis</keyword>
<keyword evidence="8 13" id="KW-0328">Glycosyltransferase</keyword>
<dbReference type="GO" id="GO:0005737">
    <property type="term" value="C:cytoplasm"/>
    <property type="evidence" value="ECO:0007669"/>
    <property type="project" value="TreeGrafter"/>
</dbReference>
<evidence type="ECO:0000256" key="14">
    <source>
        <dbReference type="PIRSR" id="PIRSR006250-1"/>
    </source>
</evidence>
<dbReference type="Gene3D" id="3.90.1170.20">
    <property type="entry name" value="Quinolinate phosphoribosyl transferase, N-terminal domain"/>
    <property type="match status" value="1"/>
</dbReference>
<dbReference type="InterPro" id="IPR022412">
    <property type="entry name" value="Quinolinate_PRibosylTrfase_N"/>
</dbReference>
<feature type="binding site" evidence="14">
    <location>
        <position position="196"/>
    </location>
    <ligand>
        <name>substrate</name>
    </ligand>
</feature>
<proteinExistence type="inferred from homology"/>
<feature type="binding site" evidence="14">
    <location>
        <position position="168"/>
    </location>
    <ligand>
        <name>substrate</name>
    </ligand>
</feature>
<dbReference type="KEGG" id="ima:PO878_03315"/>
<dbReference type="GO" id="GO:0004514">
    <property type="term" value="F:nicotinate-nucleotide diphosphorylase (carboxylating) activity"/>
    <property type="evidence" value="ECO:0007669"/>
    <property type="project" value="UniProtKB-EC"/>
</dbReference>
<dbReference type="InterPro" id="IPR027277">
    <property type="entry name" value="NadC/ModD"/>
</dbReference>
<dbReference type="GO" id="GO:0034213">
    <property type="term" value="P:quinolinate catabolic process"/>
    <property type="evidence" value="ECO:0007669"/>
    <property type="project" value="TreeGrafter"/>
</dbReference>
<feature type="binding site" evidence="14">
    <location>
        <position position="102"/>
    </location>
    <ligand>
        <name>substrate</name>
    </ligand>
</feature>
<dbReference type="FunFam" id="3.90.1170.20:FF:000001">
    <property type="entry name" value="Nicotinate-nucleotide diphosphorylase (Carboxylating)"/>
    <property type="match status" value="1"/>
</dbReference>
<evidence type="ECO:0000256" key="12">
    <source>
        <dbReference type="ARBA" id="ARBA00069173"/>
    </source>
</evidence>
<evidence type="ECO:0000256" key="8">
    <source>
        <dbReference type="ARBA" id="ARBA00022676"/>
    </source>
</evidence>
<evidence type="ECO:0000259" key="15">
    <source>
        <dbReference type="Pfam" id="PF01729"/>
    </source>
</evidence>
<feature type="domain" description="Quinolinate phosphoribosyl transferase N-terminal" evidence="16">
    <location>
        <begin position="32"/>
        <end position="112"/>
    </location>
</feature>
<gene>
    <name evidence="17" type="primary">nadC</name>
    <name evidence="17" type="ORF">PO878_03315</name>
</gene>
<evidence type="ECO:0000313" key="17">
    <source>
        <dbReference type="EMBL" id="WCO67752.1"/>
    </source>
</evidence>
<dbReference type="GO" id="GO:0009435">
    <property type="term" value="P:NAD+ biosynthetic process"/>
    <property type="evidence" value="ECO:0007669"/>
    <property type="project" value="InterPro"/>
</dbReference>
<feature type="binding site" evidence="14">
    <location>
        <begin position="248"/>
        <end position="250"/>
    </location>
    <ligand>
        <name>substrate</name>
    </ligand>
</feature>
<feature type="domain" description="Quinolinate phosphoribosyl transferase C-terminal" evidence="15">
    <location>
        <begin position="114"/>
        <end position="284"/>
    </location>
</feature>
<dbReference type="FunFam" id="3.20.20.70:FF:000030">
    <property type="entry name" value="Nicotinate-nucleotide pyrophosphorylase, carboxylating"/>
    <property type="match status" value="1"/>
</dbReference>
<feature type="binding site" evidence="14">
    <location>
        <position position="158"/>
    </location>
    <ligand>
        <name>substrate</name>
    </ligand>
</feature>
<evidence type="ECO:0000256" key="3">
    <source>
        <dbReference type="ARBA" id="ARBA00009400"/>
    </source>
</evidence>
<dbReference type="Gene3D" id="3.20.20.70">
    <property type="entry name" value="Aldolase class I"/>
    <property type="match status" value="1"/>
</dbReference>
<accession>A0AAE9Y727</accession>
<feature type="binding site" evidence="14">
    <location>
        <begin position="134"/>
        <end position="136"/>
    </location>
    <ligand>
        <name>substrate</name>
    </ligand>
</feature>
<dbReference type="InterPro" id="IPR004393">
    <property type="entry name" value="NadC"/>
</dbReference>
<dbReference type="InterPro" id="IPR013785">
    <property type="entry name" value="Aldolase_TIM"/>
</dbReference>
<dbReference type="InterPro" id="IPR002638">
    <property type="entry name" value="Quinolinate_PRibosylTrfase_C"/>
</dbReference>
<dbReference type="RefSeq" id="WP_272737273.1">
    <property type="nucleotide sequence ID" value="NZ_CP116942.1"/>
</dbReference>
<comment type="function">
    <text evidence="1">Involved in the catabolism of quinolinic acid (QA).</text>
</comment>
<keyword evidence="9 13" id="KW-0808">Transferase</keyword>
<evidence type="ECO:0000256" key="7">
    <source>
        <dbReference type="ARBA" id="ARBA00022642"/>
    </source>
</evidence>
<dbReference type="NCBIfam" id="TIGR00078">
    <property type="entry name" value="nadC"/>
    <property type="match status" value="1"/>
</dbReference>
<feature type="binding site" evidence="14">
    <location>
        <begin position="269"/>
        <end position="271"/>
    </location>
    <ligand>
        <name>substrate</name>
    </ligand>
</feature>
<dbReference type="Pfam" id="PF02749">
    <property type="entry name" value="QRPTase_N"/>
    <property type="match status" value="1"/>
</dbReference>
<evidence type="ECO:0000256" key="10">
    <source>
        <dbReference type="ARBA" id="ARBA00033102"/>
    </source>
</evidence>
<evidence type="ECO:0000313" key="18">
    <source>
        <dbReference type="Proteomes" id="UP001216390"/>
    </source>
</evidence>
<evidence type="ECO:0000256" key="2">
    <source>
        <dbReference type="ARBA" id="ARBA00004893"/>
    </source>
</evidence>
<comment type="subunit">
    <text evidence="4">Hexamer formed by 3 homodimers.</text>
</comment>
<dbReference type="Proteomes" id="UP001216390">
    <property type="component" value="Chromosome"/>
</dbReference>
<protein>
    <recommendedName>
        <fullName evidence="6">Nicotinate-nucleotide pyrophosphorylase [carboxylating]</fullName>
        <ecNumber evidence="5">2.4.2.19</ecNumber>
    </recommendedName>
    <alternativeName>
        <fullName evidence="12">Probable nicotinate-nucleotide pyrophosphorylase [carboxylating]</fullName>
    </alternativeName>
    <alternativeName>
        <fullName evidence="10">Quinolinate phosphoribosyltransferase [decarboxylating]</fullName>
    </alternativeName>
</protein>
<evidence type="ECO:0000256" key="9">
    <source>
        <dbReference type="ARBA" id="ARBA00022679"/>
    </source>
</evidence>
<organism evidence="17 18">
    <name type="scientific">Iamia majanohamensis</name>
    <dbReference type="NCBI Taxonomy" id="467976"/>
    <lineage>
        <taxon>Bacteria</taxon>
        <taxon>Bacillati</taxon>
        <taxon>Actinomycetota</taxon>
        <taxon>Acidimicrobiia</taxon>
        <taxon>Acidimicrobiales</taxon>
        <taxon>Iamiaceae</taxon>
        <taxon>Iamia</taxon>
    </lineage>
</organism>
<dbReference type="EMBL" id="CP116942">
    <property type="protein sequence ID" value="WCO67752.1"/>
    <property type="molecule type" value="Genomic_DNA"/>
</dbReference>
<dbReference type="InterPro" id="IPR036068">
    <property type="entry name" value="Nicotinate_pribotase-like_C"/>
</dbReference>
<keyword evidence="18" id="KW-1185">Reference proteome</keyword>
<comment type="catalytic activity">
    <reaction evidence="11">
        <text>nicotinate beta-D-ribonucleotide + CO2 + diphosphate = quinolinate + 5-phospho-alpha-D-ribose 1-diphosphate + 2 H(+)</text>
        <dbReference type="Rhea" id="RHEA:12733"/>
        <dbReference type="ChEBI" id="CHEBI:15378"/>
        <dbReference type="ChEBI" id="CHEBI:16526"/>
        <dbReference type="ChEBI" id="CHEBI:29959"/>
        <dbReference type="ChEBI" id="CHEBI:33019"/>
        <dbReference type="ChEBI" id="CHEBI:57502"/>
        <dbReference type="ChEBI" id="CHEBI:58017"/>
        <dbReference type="EC" id="2.4.2.19"/>
    </reaction>
</comment>
<dbReference type="PANTHER" id="PTHR32179">
    <property type="entry name" value="NICOTINATE-NUCLEOTIDE PYROPHOSPHORYLASE [CARBOXYLATING]"/>
    <property type="match status" value="1"/>
</dbReference>
<dbReference type="Pfam" id="PF01729">
    <property type="entry name" value="QRPTase_C"/>
    <property type="match status" value="1"/>
</dbReference>
<dbReference type="SUPFAM" id="SSF51690">
    <property type="entry name" value="Nicotinate/Quinolinate PRTase C-terminal domain-like"/>
    <property type="match status" value="1"/>
</dbReference>
<dbReference type="PANTHER" id="PTHR32179:SF3">
    <property type="entry name" value="NICOTINATE-NUCLEOTIDE PYROPHOSPHORYLASE [CARBOXYLATING]"/>
    <property type="match status" value="1"/>
</dbReference>
<dbReference type="PIRSF" id="PIRSF006250">
    <property type="entry name" value="NadC_ModD"/>
    <property type="match status" value="1"/>
</dbReference>
<dbReference type="AlphaFoldDB" id="A0AAE9Y727"/>
<sequence length="291" mass="29817">MSASTPPVTAVREVVARALAEDLTPLGDVSAALLPPGATAEAVLRTRQDGVVAGTTCVDEVLAQVDAALEVTWAVADGDAVAAGDALGHVRGPLASLLTAERTALNLLCHLSGVATLTRRFVEAAGPDLRVWDTRKTTPGLRALEKAAVRAGGGANHRGNLSEWVMLKDNHLALVDLAEAVARARALFPARTVHVECDTHDGVVAALEADADALLLDNMTPDEVRRCVATVDAHAAEGGRRRPVVEVSGGITLTTVGSYAGTGADLVSSGALTMSAPSLDVGLDVTSTHAP</sequence>
<reference evidence="17" key="1">
    <citation type="submission" date="2023-01" db="EMBL/GenBank/DDBJ databases">
        <title>The diversity of Class Acidimicrobiia in South China Sea sediment environments and the proposal of Iamia marina sp. nov., a novel species of the genus Iamia.</title>
        <authorList>
            <person name="He Y."/>
            <person name="Tian X."/>
        </authorList>
    </citation>
    <scope>NUCLEOTIDE SEQUENCE</scope>
    <source>
        <strain evidence="17">DSM 19957</strain>
    </source>
</reference>
<dbReference type="SUPFAM" id="SSF54675">
    <property type="entry name" value="Nicotinate/Quinolinate PRTase N-terminal domain-like"/>
    <property type="match status" value="1"/>
</dbReference>
<name>A0AAE9Y727_9ACTN</name>
<evidence type="ECO:0000256" key="11">
    <source>
        <dbReference type="ARBA" id="ARBA00047445"/>
    </source>
</evidence>
<evidence type="ECO:0000259" key="16">
    <source>
        <dbReference type="Pfam" id="PF02749"/>
    </source>
</evidence>
<evidence type="ECO:0000256" key="4">
    <source>
        <dbReference type="ARBA" id="ARBA00011218"/>
    </source>
</evidence>
<dbReference type="InterPro" id="IPR037128">
    <property type="entry name" value="Quinolinate_PRibosylTase_N_sf"/>
</dbReference>